<dbReference type="SUPFAM" id="SSF54534">
    <property type="entry name" value="FKBP-like"/>
    <property type="match status" value="1"/>
</dbReference>
<dbReference type="AlphaFoldDB" id="Q7M902"/>
<evidence type="ECO:0000259" key="3">
    <source>
        <dbReference type="PROSITE" id="PS50198"/>
    </source>
</evidence>
<dbReference type="RefSeq" id="WP_011139146.1">
    <property type="nucleotide sequence ID" value="NC_005090.1"/>
</dbReference>
<sequence length="271" mass="30280">MRKSLISSVAAILLLSGLSLSAKTLASVDGDEITDKDISVMLRAMPGVSYDQLPEDMQKKVLEQAIERKLLAKQAKSEGIQNSKEFKDALEDAKEDLTLEVWMRQQMNNAKVSEGDMRKFYDENKEKFVQPELVKAKHILVQNEKEAKEVIAEIGKAGAKASEKFSELAKSKSIDPAGQNGGELGWFSKDQMVPEFANAAFALQKGSYSKTPVKTQFGYHVIYAEDKKAQAVLPYEDVKPQIEQNLKIQKFRDSVSSTAKKLREKAQVTFK</sequence>
<protein>
    <submittedName>
        <fullName evidence="4">CELL BINDING FACTOR 2 MAJOR ANTIGEN PEB4A</fullName>
    </submittedName>
</protein>
<dbReference type="InterPro" id="IPR050245">
    <property type="entry name" value="PrsA_foldase"/>
</dbReference>
<dbReference type="HOGENOM" id="CLU_034646_1_2_7"/>
<dbReference type="PANTHER" id="PTHR47245:SF2">
    <property type="entry name" value="PEPTIDYL-PROLYL CIS-TRANS ISOMERASE HP_0175-RELATED"/>
    <property type="match status" value="1"/>
</dbReference>
<dbReference type="InterPro" id="IPR000297">
    <property type="entry name" value="PPIase_PpiC"/>
</dbReference>
<dbReference type="GO" id="GO:0003755">
    <property type="term" value="F:peptidyl-prolyl cis-trans isomerase activity"/>
    <property type="evidence" value="ECO:0007669"/>
    <property type="project" value="UniProtKB-KW"/>
</dbReference>
<proteinExistence type="predicted"/>
<name>Q7M902_WOLSU</name>
<dbReference type="Pfam" id="PF13145">
    <property type="entry name" value="Rotamase_2"/>
    <property type="match status" value="1"/>
</dbReference>
<feature type="signal peptide" evidence="2">
    <location>
        <begin position="1"/>
        <end position="22"/>
    </location>
</feature>
<organism evidence="5">
    <name type="scientific">Wolinella succinogenes (strain ATCC 29543 / DSM 1740 / CCUG 13145 / JCM 31913 / LMG 7466 / NCTC 11488 / FDC 602W)</name>
    <name type="common">Vibrio succinogenes</name>
    <dbReference type="NCBI Taxonomy" id="273121"/>
    <lineage>
        <taxon>Bacteria</taxon>
        <taxon>Pseudomonadati</taxon>
        <taxon>Campylobacterota</taxon>
        <taxon>Epsilonproteobacteria</taxon>
        <taxon>Campylobacterales</taxon>
        <taxon>Helicobacteraceae</taxon>
        <taxon>Wolinella</taxon>
    </lineage>
</organism>
<evidence type="ECO:0000256" key="2">
    <source>
        <dbReference type="SAM" id="SignalP"/>
    </source>
</evidence>
<gene>
    <name evidence="4" type="ordered locus">WS1281</name>
</gene>
<accession>Q7M902</accession>
<dbReference type="Proteomes" id="UP000000422">
    <property type="component" value="Chromosome"/>
</dbReference>
<keyword evidence="5" id="KW-1185">Reference proteome</keyword>
<dbReference type="Gene3D" id="1.10.8.1040">
    <property type="match status" value="1"/>
</dbReference>
<dbReference type="InterPro" id="IPR027304">
    <property type="entry name" value="Trigger_fact/SurA_dom_sf"/>
</dbReference>
<feature type="domain" description="PpiC" evidence="3">
    <location>
        <begin position="131"/>
        <end position="226"/>
    </location>
</feature>
<feature type="chain" id="PRO_5004288278" evidence="2">
    <location>
        <begin position="23"/>
        <end position="271"/>
    </location>
</feature>
<dbReference type="SMR" id="Q7M902"/>
<reference evidence="4 5" key="1">
    <citation type="journal article" date="2003" name="Proc. Natl. Acad. Sci. U.S.A.">
        <title>Complete genome sequence and analysis of Wolinella succinogenes.</title>
        <authorList>
            <person name="Baar C."/>
            <person name="Eppinger M."/>
            <person name="Raddatz G."/>
            <person name="Simon JM."/>
            <person name="Lanz C."/>
            <person name="Klimmek O."/>
            <person name="Nandakumar R."/>
            <person name="Gross R."/>
            <person name="Rosinus A."/>
            <person name="Keller H."/>
            <person name="Jagtap P."/>
            <person name="Linke B."/>
            <person name="Meyer F."/>
            <person name="Lederer H."/>
            <person name="Schuster S.C."/>
        </authorList>
    </citation>
    <scope>NUCLEOTIDE SEQUENCE [LARGE SCALE GENOMIC DNA]</scope>
    <source>
        <strain evidence="5">ATCC 29543 / DSM 1740 / CCUG 13145 / JCM 31913 / LMG 7466 / NCTC 11488 / FDC 602W</strain>
    </source>
</reference>
<dbReference type="Gene3D" id="3.10.50.40">
    <property type="match status" value="1"/>
</dbReference>
<dbReference type="PROSITE" id="PS50198">
    <property type="entry name" value="PPIC_PPIASE_2"/>
    <property type="match status" value="1"/>
</dbReference>
<dbReference type="InterPro" id="IPR046357">
    <property type="entry name" value="PPIase_dom_sf"/>
</dbReference>
<evidence type="ECO:0000313" key="4">
    <source>
        <dbReference type="EMBL" id="CAE10360.1"/>
    </source>
</evidence>
<dbReference type="EMBL" id="BX571660">
    <property type="protein sequence ID" value="CAE10360.1"/>
    <property type="molecule type" value="Genomic_DNA"/>
</dbReference>
<keyword evidence="1" id="KW-0413">Isomerase</keyword>
<dbReference type="STRING" id="273121.WS1281"/>
<dbReference type="eggNOG" id="COG0760">
    <property type="taxonomic scope" value="Bacteria"/>
</dbReference>
<dbReference type="SUPFAM" id="SSF109998">
    <property type="entry name" value="Triger factor/SurA peptide-binding domain-like"/>
    <property type="match status" value="1"/>
</dbReference>
<keyword evidence="2" id="KW-0732">Signal</keyword>
<keyword evidence="1" id="KW-0697">Rotamase</keyword>
<evidence type="ECO:0000256" key="1">
    <source>
        <dbReference type="PROSITE-ProRule" id="PRU00278"/>
    </source>
</evidence>
<dbReference type="KEGG" id="wsu:WS1281"/>
<dbReference type="PANTHER" id="PTHR47245">
    <property type="entry name" value="PEPTIDYLPROLYL ISOMERASE"/>
    <property type="match status" value="1"/>
</dbReference>
<evidence type="ECO:0000313" key="5">
    <source>
        <dbReference type="Proteomes" id="UP000000422"/>
    </source>
</evidence>